<gene>
    <name evidence="1" type="ORF">BH720_005690</name>
</gene>
<keyword evidence="2" id="KW-1185">Reference proteome</keyword>
<reference evidence="1 2" key="1">
    <citation type="journal article" date="2016" name="Genome Announc.">
        <title>Draft Genome Sequence of the Thermotolerant Cyanobacterium Desertifilum sp. IPPAS B-1220.</title>
        <authorList>
            <person name="Mironov K.S."/>
            <person name="Sinetova M.A."/>
            <person name="Bolatkhan K."/>
            <person name="Zayadan B.K."/>
            <person name="Ustinova V.V."/>
            <person name="Kupriyanova E.V."/>
            <person name="Skrypnik A.N."/>
            <person name="Gogoleva N.E."/>
            <person name="Gogolev Y.V."/>
            <person name="Los D.A."/>
        </authorList>
    </citation>
    <scope>NUCLEOTIDE SEQUENCE [LARGE SCALE GENOMIC DNA]</scope>
    <source>
        <strain evidence="1 2">IPPAS B-1220</strain>
    </source>
</reference>
<accession>A0ACD5GXQ5</accession>
<proteinExistence type="predicted"/>
<name>A0ACD5GXQ5_9CYAN</name>
<protein>
    <submittedName>
        <fullName evidence="1">Uncharacterized protein</fullName>
    </submittedName>
</protein>
<dbReference type="Proteomes" id="UP000095472">
    <property type="component" value="Chromosome"/>
</dbReference>
<dbReference type="EMBL" id="CP182909">
    <property type="protein sequence ID" value="XPM65254.1"/>
    <property type="molecule type" value="Genomic_DNA"/>
</dbReference>
<evidence type="ECO:0000313" key="1">
    <source>
        <dbReference type="EMBL" id="XPM65254.1"/>
    </source>
</evidence>
<organism evidence="1 2">
    <name type="scientific">Desertifilum tharense IPPAS B-1220</name>
    <dbReference type="NCBI Taxonomy" id="1781255"/>
    <lineage>
        <taxon>Bacteria</taxon>
        <taxon>Bacillati</taxon>
        <taxon>Cyanobacteriota</taxon>
        <taxon>Cyanophyceae</taxon>
        <taxon>Desertifilales</taxon>
        <taxon>Desertifilaceae</taxon>
        <taxon>Desertifilum</taxon>
    </lineage>
</organism>
<sequence>MNDPTLPPNAGKTGTAEDPPRLSHAWYGGYAPYDKPEIIVVAFGENSGGGGGAFAVLKVKQVLDAYFKMKNRQG</sequence>
<evidence type="ECO:0000313" key="2">
    <source>
        <dbReference type="Proteomes" id="UP000095472"/>
    </source>
</evidence>